<comment type="caution">
    <text evidence="2">The sequence shown here is derived from an EMBL/GenBank/DDBJ whole genome shotgun (WGS) entry which is preliminary data.</text>
</comment>
<evidence type="ECO:0000259" key="1">
    <source>
        <dbReference type="Pfam" id="PF01636"/>
    </source>
</evidence>
<proteinExistence type="predicted"/>
<reference evidence="2" key="1">
    <citation type="submission" date="2022-11" db="EMBL/GenBank/DDBJ databases">
        <authorList>
            <person name="Petersen C."/>
        </authorList>
    </citation>
    <scope>NUCLEOTIDE SEQUENCE</scope>
    <source>
        <strain evidence="2">IBT 29864</strain>
    </source>
</reference>
<dbReference type="SUPFAM" id="SSF56112">
    <property type="entry name" value="Protein kinase-like (PK-like)"/>
    <property type="match status" value="1"/>
</dbReference>
<dbReference type="PANTHER" id="PTHR36091">
    <property type="entry name" value="ALTERED INHERITANCE OF MITOCHONDRIA PROTEIN 9, MITOCHONDRIAL"/>
    <property type="match status" value="1"/>
</dbReference>
<gene>
    <name evidence="2" type="ORF">N7496_006098</name>
</gene>
<organism evidence="2 3">
    <name type="scientific">Penicillium cataractarum</name>
    <dbReference type="NCBI Taxonomy" id="2100454"/>
    <lineage>
        <taxon>Eukaryota</taxon>
        <taxon>Fungi</taxon>
        <taxon>Dikarya</taxon>
        <taxon>Ascomycota</taxon>
        <taxon>Pezizomycotina</taxon>
        <taxon>Eurotiomycetes</taxon>
        <taxon>Eurotiomycetidae</taxon>
        <taxon>Eurotiales</taxon>
        <taxon>Aspergillaceae</taxon>
        <taxon>Penicillium</taxon>
    </lineage>
</organism>
<reference evidence="2" key="2">
    <citation type="journal article" date="2023" name="IMA Fungus">
        <title>Comparative genomic study of the Penicillium genus elucidates a diverse pangenome and 15 lateral gene transfer events.</title>
        <authorList>
            <person name="Petersen C."/>
            <person name="Sorensen T."/>
            <person name="Nielsen M.R."/>
            <person name="Sondergaard T.E."/>
            <person name="Sorensen J.L."/>
            <person name="Fitzpatrick D.A."/>
            <person name="Frisvad J.C."/>
            <person name="Nielsen K.L."/>
        </authorList>
    </citation>
    <scope>NUCLEOTIDE SEQUENCE</scope>
    <source>
        <strain evidence="2">IBT 29864</strain>
    </source>
</reference>
<dbReference type="GeneID" id="81438206"/>
<evidence type="ECO:0000313" key="2">
    <source>
        <dbReference type="EMBL" id="KAJ5370006.1"/>
    </source>
</evidence>
<dbReference type="Proteomes" id="UP001147782">
    <property type="component" value="Unassembled WGS sequence"/>
</dbReference>
<dbReference type="OrthoDB" id="2968323at2759"/>
<dbReference type="PANTHER" id="PTHR36091:SF2">
    <property type="entry name" value="AMINOGLYCOSIDE PHOSPHOTRANSFERASE DOMAIN-CONTAINING PROTEIN"/>
    <property type="match status" value="1"/>
</dbReference>
<dbReference type="GO" id="GO:0005739">
    <property type="term" value="C:mitochondrion"/>
    <property type="evidence" value="ECO:0007669"/>
    <property type="project" value="TreeGrafter"/>
</dbReference>
<feature type="domain" description="Aminoglycoside phosphotransferase" evidence="1">
    <location>
        <begin position="355"/>
        <end position="395"/>
    </location>
</feature>
<dbReference type="Gene3D" id="3.90.1200.10">
    <property type="match status" value="1"/>
</dbReference>
<accession>A0A9W9S0X5</accession>
<dbReference type="RefSeq" id="XP_056554440.1">
    <property type="nucleotide sequence ID" value="XM_056699027.1"/>
</dbReference>
<name>A0A9W9S0X5_9EURO</name>
<protein>
    <recommendedName>
        <fullName evidence="1">Aminoglycoside phosphotransferase domain-containing protein</fullName>
    </recommendedName>
</protein>
<dbReference type="InterPro" id="IPR011009">
    <property type="entry name" value="Kinase-like_dom_sf"/>
</dbReference>
<dbReference type="InterPro" id="IPR002575">
    <property type="entry name" value="Aminoglycoside_PTrfase"/>
</dbReference>
<dbReference type="AlphaFoldDB" id="A0A9W9S0X5"/>
<sequence>MTADARRSVLTTLLRLKTHTAFLLQPRRPVLPAPTLQPFPASETGRRFRKLLPVRTLFTCQEKMAADDPDIEQLFRYTSGRWLWDEEQQLQDRYKAFNVTQLQTLAAQAIGSDGCVSITKLAEGGFNKVFRLQMSDGKSLLARIPNPNAGPAFYTTASEVATMEFVRDILQVPVPRILGWSASSQNEVGSEYIFMEEAAGKQLATQWDDLTPDSKLAIMREIVAIETKLLSVSFSHYGSLYFSSDKVDGAVPAQITSDAPIELKERVSKRFTIGPTVERDFWKKERGTMDISRGPWSSAKEYASSVGWREVDWITKYAVPKPSDDILSCTSQNEPRAHLNLLEKYLGIAPSLMDIDPLLSRPTLWHSDLHSSNFFVDNNRITAVIDWQGSWAGPLLLQAQPSPLVDYQGSILLKRPANFDDLDSEQQVQIKRQIFKSTLFQLYLMETERRNPLLAKVFHLNHGKTRRLAVELAGNTWDDEIVPFREALINVEKHWQEMGIQGNCPYHFTEEELKGHAADAEGWNEVQDFFDSIEGLVKRDGWTHLETFDAAFDFFSNLRKLGLKSMKGQERDIFDKQTSWARGQS</sequence>
<evidence type="ECO:0000313" key="3">
    <source>
        <dbReference type="Proteomes" id="UP001147782"/>
    </source>
</evidence>
<dbReference type="InterPro" id="IPR051035">
    <property type="entry name" value="Mito_inheritance_9"/>
</dbReference>
<dbReference type="Pfam" id="PF01636">
    <property type="entry name" value="APH"/>
    <property type="match status" value="1"/>
</dbReference>
<keyword evidence="3" id="KW-1185">Reference proteome</keyword>
<dbReference type="EMBL" id="JAPZBS010000005">
    <property type="protein sequence ID" value="KAJ5370006.1"/>
    <property type="molecule type" value="Genomic_DNA"/>
</dbReference>